<keyword evidence="1" id="KW-1133">Transmembrane helix</keyword>
<dbReference type="EMBL" id="LAZR01060441">
    <property type="protein sequence ID" value="KKK65658.1"/>
    <property type="molecule type" value="Genomic_DNA"/>
</dbReference>
<evidence type="ECO:0000313" key="2">
    <source>
        <dbReference type="EMBL" id="KKK65658.1"/>
    </source>
</evidence>
<sequence>LWDSVIGILNWSAGMTLEPMPEHIAASMFSLLAMFAFYQTKEKP</sequence>
<protein>
    <submittedName>
        <fullName evidence="2">Uncharacterized protein</fullName>
    </submittedName>
</protein>
<proteinExistence type="predicted"/>
<organism evidence="2">
    <name type="scientific">marine sediment metagenome</name>
    <dbReference type="NCBI Taxonomy" id="412755"/>
    <lineage>
        <taxon>unclassified sequences</taxon>
        <taxon>metagenomes</taxon>
        <taxon>ecological metagenomes</taxon>
    </lineage>
</organism>
<keyword evidence="1" id="KW-0812">Transmembrane</keyword>
<feature type="non-terminal residue" evidence="2">
    <location>
        <position position="1"/>
    </location>
</feature>
<feature type="transmembrane region" description="Helical" evidence="1">
    <location>
        <begin position="20"/>
        <end position="38"/>
    </location>
</feature>
<name>A0A0F8XA27_9ZZZZ</name>
<reference evidence="2" key="1">
    <citation type="journal article" date="2015" name="Nature">
        <title>Complex archaea that bridge the gap between prokaryotes and eukaryotes.</title>
        <authorList>
            <person name="Spang A."/>
            <person name="Saw J.H."/>
            <person name="Jorgensen S.L."/>
            <person name="Zaremba-Niedzwiedzka K."/>
            <person name="Martijn J."/>
            <person name="Lind A.E."/>
            <person name="van Eijk R."/>
            <person name="Schleper C."/>
            <person name="Guy L."/>
            <person name="Ettema T.J."/>
        </authorList>
    </citation>
    <scope>NUCLEOTIDE SEQUENCE</scope>
</reference>
<keyword evidence="1" id="KW-0472">Membrane</keyword>
<evidence type="ECO:0000256" key="1">
    <source>
        <dbReference type="SAM" id="Phobius"/>
    </source>
</evidence>
<dbReference type="AlphaFoldDB" id="A0A0F8XA27"/>
<gene>
    <name evidence="2" type="ORF">LCGC14_2971950</name>
</gene>
<comment type="caution">
    <text evidence="2">The sequence shown here is derived from an EMBL/GenBank/DDBJ whole genome shotgun (WGS) entry which is preliminary data.</text>
</comment>
<accession>A0A0F8XA27</accession>